<sequence>MKLLIIATLVLLGTIHAATGYSIFDRWWHPHPCRNGTSQPEVEDHPWWFRIIFRRPCIPEWNNSSSSGGNNWNAHHGNNSWSHSFSTDGANNSSSNANNGTDTN</sequence>
<evidence type="ECO:0000256" key="1">
    <source>
        <dbReference type="SAM" id="MobiDB-lite"/>
    </source>
</evidence>
<dbReference type="AlphaFoldDB" id="C6ZQY1"/>
<evidence type="ECO:0000256" key="2">
    <source>
        <dbReference type="SAM" id="SignalP"/>
    </source>
</evidence>
<name>C6ZQY1_OCHTR</name>
<protein>
    <submittedName>
        <fullName evidence="3">Salivary secreted peptide</fullName>
    </submittedName>
</protein>
<feature type="signal peptide" evidence="2">
    <location>
        <begin position="1"/>
        <end position="20"/>
    </location>
</feature>
<feature type="chain" id="PRO_5002975366" evidence="2">
    <location>
        <begin position="21"/>
        <end position="104"/>
    </location>
</feature>
<accession>C6ZQY1</accession>
<proteinExistence type="evidence at transcript level"/>
<keyword evidence="2" id="KW-0732">Signal</keyword>
<reference evidence="3" key="1">
    <citation type="journal article" date="2010" name="J. Med. Entomol.">
        <title>The salivary gland transcriptome of the eastern tree hole mosquito, Ochlerotatus triseriatus.</title>
        <authorList>
            <person name="Calvo E."/>
            <person name="Sanchez-Vargas I."/>
            <person name="Kotsyfakis M."/>
            <person name="Favreau A.J."/>
            <person name="Barbian K.D."/>
            <person name="Pham V.M."/>
            <person name="Olson K.E."/>
            <person name="Ribeiro J.M."/>
        </authorList>
    </citation>
    <scope>NUCLEOTIDE SEQUENCE</scope>
    <source>
        <tissue evidence="3">Salivary glands</tissue>
    </source>
</reference>
<evidence type="ECO:0000313" key="3">
    <source>
        <dbReference type="EMBL" id="ACU30985.1"/>
    </source>
</evidence>
<organism evidence="3">
    <name type="scientific">Ochlerotatus triseriatus</name>
    <name type="common">Eastern treehole mosquito</name>
    <name type="synonym">Aedes triseriatus</name>
    <dbReference type="NCBI Taxonomy" id="7162"/>
    <lineage>
        <taxon>Eukaryota</taxon>
        <taxon>Metazoa</taxon>
        <taxon>Ecdysozoa</taxon>
        <taxon>Arthropoda</taxon>
        <taxon>Hexapoda</taxon>
        <taxon>Insecta</taxon>
        <taxon>Pterygota</taxon>
        <taxon>Neoptera</taxon>
        <taxon>Endopterygota</taxon>
        <taxon>Diptera</taxon>
        <taxon>Nematocera</taxon>
        <taxon>Culicoidea</taxon>
        <taxon>Culicidae</taxon>
        <taxon>Culicinae</taxon>
        <taxon>Aedini</taxon>
        <taxon>Ochlerotatus</taxon>
        <taxon>Protomacleaya</taxon>
    </lineage>
</organism>
<dbReference type="EMBL" id="EZ114932">
    <property type="protein sequence ID" value="ACU30985.1"/>
    <property type="molecule type" value="mRNA"/>
</dbReference>
<feature type="region of interest" description="Disordered" evidence="1">
    <location>
        <begin position="83"/>
        <end position="104"/>
    </location>
</feature>